<protein>
    <submittedName>
        <fullName evidence="1">Uncharacterized protein</fullName>
    </submittedName>
</protein>
<evidence type="ECO:0000313" key="1">
    <source>
        <dbReference type="EMBL" id="GIY25975.1"/>
    </source>
</evidence>
<sequence>MSGNKSKIPPCNLEPSPILPDKYNYRITGSLMRGFLSREHPLVRVPQGWDRDARRLLIQLVHCNRAVDRCEKPSLLNKCIGF</sequence>
<organism evidence="1 2">
    <name type="scientific">Caerostris extrusa</name>
    <name type="common">Bark spider</name>
    <name type="synonym">Caerostris bankana</name>
    <dbReference type="NCBI Taxonomy" id="172846"/>
    <lineage>
        <taxon>Eukaryota</taxon>
        <taxon>Metazoa</taxon>
        <taxon>Ecdysozoa</taxon>
        <taxon>Arthropoda</taxon>
        <taxon>Chelicerata</taxon>
        <taxon>Arachnida</taxon>
        <taxon>Araneae</taxon>
        <taxon>Araneomorphae</taxon>
        <taxon>Entelegynae</taxon>
        <taxon>Araneoidea</taxon>
        <taxon>Araneidae</taxon>
        <taxon>Caerostris</taxon>
    </lineage>
</organism>
<evidence type="ECO:0000313" key="2">
    <source>
        <dbReference type="Proteomes" id="UP001054945"/>
    </source>
</evidence>
<dbReference type="AlphaFoldDB" id="A0AAV4RX19"/>
<gene>
    <name evidence="1" type="ORF">CEXT_58271</name>
</gene>
<name>A0AAV4RX19_CAEEX</name>
<dbReference type="EMBL" id="BPLR01008612">
    <property type="protein sequence ID" value="GIY25975.1"/>
    <property type="molecule type" value="Genomic_DNA"/>
</dbReference>
<keyword evidence="2" id="KW-1185">Reference proteome</keyword>
<reference evidence="1 2" key="1">
    <citation type="submission" date="2021-06" db="EMBL/GenBank/DDBJ databases">
        <title>Caerostris extrusa draft genome.</title>
        <authorList>
            <person name="Kono N."/>
            <person name="Arakawa K."/>
        </authorList>
    </citation>
    <scope>NUCLEOTIDE SEQUENCE [LARGE SCALE GENOMIC DNA]</scope>
</reference>
<dbReference type="Proteomes" id="UP001054945">
    <property type="component" value="Unassembled WGS sequence"/>
</dbReference>
<accession>A0AAV4RX19</accession>
<proteinExistence type="predicted"/>
<comment type="caution">
    <text evidence="1">The sequence shown here is derived from an EMBL/GenBank/DDBJ whole genome shotgun (WGS) entry which is preliminary data.</text>
</comment>